<dbReference type="Pfam" id="PF08409">
    <property type="entry name" value="TMTC_DUF1736"/>
    <property type="match status" value="1"/>
</dbReference>
<gene>
    <name evidence="6" type="primary">TMTC1_2</name>
    <name evidence="6" type="ORF">XENOCAPTIV_021691</name>
</gene>
<dbReference type="PANTHER" id="PTHR44809:SF1">
    <property type="entry name" value="PROTEIN O-MANNOSYL-TRANSFERASE TMTC1"/>
    <property type="match status" value="1"/>
</dbReference>
<keyword evidence="3 4" id="KW-0472">Membrane</keyword>
<feature type="transmembrane region" description="Helical" evidence="4">
    <location>
        <begin position="76"/>
        <end position="99"/>
    </location>
</feature>
<dbReference type="InterPro" id="IPR013618">
    <property type="entry name" value="TMTC_DUF1736"/>
</dbReference>
<evidence type="ECO:0000313" key="6">
    <source>
        <dbReference type="EMBL" id="MEQ2207954.1"/>
    </source>
</evidence>
<protein>
    <submittedName>
        <fullName evidence="6">Protein O-mannosyl-transferase tmtc1</fullName>
    </submittedName>
</protein>
<organism evidence="6 7">
    <name type="scientific">Xenoophorus captivus</name>
    <dbReference type="NCBI Taxonomy" id="1517983"/>
    <lineage>
        <taxon>Eukaryota</taxon>
        <taxon>Metazoa</taxon>
        <taxon>Chordata</taxon>
        <taxon>Craniata</taxon>
        <taxon>Vertebrata</taxon>
        <taxon>Euteleostomi</taxon>
        <taxon>Actinopterygii</taxon>
        <taxon>Neopterygii</taxon>
        <taxon>Teleostei</taxon>
        <taxon>Neoteleostei</taxon>
        <taxon>Acanthomorphata</taxon>
        <taxon>Ovalentaria</taxon>
        <taxon>Atherinomorphae</taxon>
        <taxon>Cyprinodontiformes</taxon>
        <taxon>Goodeidae</taxon>
        <taxon>Xenoophorus</taxon>
    </lineage>
</organism>
<dbReference type="PANTHER" id="PTHR44809">
    <property type="match status" value="1"/>
</dbReference>
<dbReference type="EMBL" id="JAHRIN010046772">
    <property type="protein sequence ID" value="MEQ2207954.1"/>
    <property type="molecule type" value="Genomic_DNA"/>
</dbReference>
<name>A0ABV0RIF9_9TELE</name>
<keyword evidence="7" id="KW-1185">Reference proteome</keyword>
<evidence type="ECO:0000259" key="5">
    <source>
        <dbReference type="Pfam" id="PF08409"/>
    </source>
</evidence>
<accession>A0ABV0RIF9</accession>
<reference evidence="6 7" key="1">
    <citation type="submission" date="2021-06" db="EMBL/GenBank/DDBJ databases">
        <authorList>
            <person name="Palmer J.M."/>
        </authorList>
    </citation>
    <scope>NUCLEOTIDE SEQUENCE [LARGE SCALE GENOMIC DNA]</scope>
    <source>
        <strain evidence="6 7">XC_2019</strain>
        <tissue evidence="6">Muscle</tissue>
    </source>
</reference>
<feature type="non-terminal residue" evidence="6">
    <location>
        <position position="1"/>
    </location>
</feature>
<keyword evidence="4" id="KW-0812">Transmembrane</keyword>
<dbReference type="Proteomes" id="UP001434883">
    <property type="component" value="Unassembled WGS sequence"/>
</dbReference>
<evidence type="ECO:0000256" key="3">
    <source>
        <dbReference type="ARBA" id="ARBA00023136"/>
    </source>
</evidence>
<sequence>VVIIMSVRLWLMGGSMPLFSEQDNPASFSPHLLTRFLTYSYLLSFNAWLLLAPIVLCYDWQVGSIPLVESLGDVRNMATMLLAVVMIALCLHCLFSLLVRARM</sequence>
<dbReference type="InterPro" id="IPR052943">
    <property type="entry name" value="TMTC_O-mannosyl-trnsfr"/>
</dbReference>
<keyword evidence="1" id="KW-0677">Repeat</keyword>
<proteinExistence type="predicted"/>
<keyword evidence="4" id="KW-1133">Transmembrane helix</keyword>
<evidence type="ECO:0000256" key="4">
    <source>
        <dbReference type="SAM" id="Phobius"/>
    </source>
</evidence>
<comment type="caution">
    <text evidence="6">The sequence shown here is derived from an EMBL/GenBank/DDBJ whole genome shotgun (WGS) entry which is preliminary data.</text>
</comment>
<feature type="domain" description="DUF1736" evidence="5">
    <location>
        <begin position="14"/>
        <end position="86"/>
    </location>
</feature>
<evidence type="ECO:0000313" key="7">
    <source>
        <dbReference type="Proteomes" id="UP001434883"/>
    </source>
</evidence>
<evidence type="ECO:0000256" key="1">
    <source>
        <dbReference type="ARBA" id="ARBA00022737"/>
    </source>
</evidence>
<keyword evidence="2" id="KW-0802">TPR repeat</keyword>
<evidence type="ECO:0000256" key="2">
    <source>
        <dbReference type="ARBA" id="ARBA00022803"/>
    </source>
</evidence>
<feature type="transmembrane region" description="Helical" evidence="4">
    <location>
        <begin position="36"/>
        <end position="56"/>
    </location>
</feature>